<reference evidence="2" key="1">
    <citation type="submission" date="2021-05" db="EMBL/GenBank/DDBJ databases">
        <authorList>
            <person name="Alioto T."/>
            <person name="Alioto T."/>
            <person name="Gomez Garrido J."/>
        </authorList>
    </citation>
    <scope>NUCLEOTIDE SEQUENCE</scope>
</reference>
<name>A0A8D8AWH1_CULPI</name>
<sequence length="99" mass="11011">MKFNGSMMSATMVRGNAMSVSGKPKSAAEPVSQQQSPAGKRVPRQRTPTRTLVHRSVICTSATAEHRSIPQSIGLRRVCHEGEPPRICYYFTVEYYIVL</sequence>
<accession>A0A8D8AWH1</accession>
<protein>
    <submittedName>
        <fullName evidence="2">(northern house mosquito) hypothetical protein</fullName>
    </submittedName>
</protein>
<dbReference type="EMBL" id="HBUE01046905">
    <property type="protein sequence ID" value="CAG6462978.1"/>
    <property type="molecule type" value="Transcribed_RNA"/>
</dbReference>
<organism evidence="2">
    <name type="scientific">Culex pipiens</name>
    <name type="common">House mosquito</name>
    <dbReference type="NCBI Taxonomy" id="7175"/>
    <lineage>
        <taxon>Eukaryota</taxon>
        <taxon>Metazoa</taxon>
        <taxon>Ecdysozoa</taxon>
        <taxon>Arthropoda</taxon>
        <taxon>Hexapoda</taxon>
        <taxon>Insecta</taxon>
        <taxon>Pterygota</taxon>
        <taxon>Neoptera</taxon>
        <taxon>Endopterygota</taxon>
        <taxon>Diptera</taxon>
        <taxon>Nematocera</taxon>
        <taxon>Culicoidea</taxon>
        <taxon>Culicidae</taxon>
        <taxon>Culicinae</taxon>
        <taxon>Culicini</taxon>
        <taxon>Culex</taxon>
        <taxon>Culex</taxon>
    </lineage>
</organism>
<evidence type="ECO:0000256" key="1">
    <source>
        <dbReference type="SAM" id="MobiDB-lite"/>
    </source>
</evidence>
<proteinExistence type="predicted"/>
<dbReference type="EMBL" id="HBUE01046907">
    <property type="protein sequence ID" value="CAG6462980.1"/>
    <property type="molecule type" value="Transcribed_RNA"/>
</dbReference>
<feature type="region of interest" description="Disordered" evidence="1">
    <location>
        <begin position="14"/>
        <end position="53"/>
    </location>
</feature>
<evidence type="ECO:0000313" key="2">
    <source>
        <dbReference type="EMBL" id="CAG6462978.1"/>
    </source>
</evidence>
<dbReference type="AlphaFoldDB" id="A0A8D8AWH1"/>